<name>A0A6N6RKG1_9FLAO</name>
<reference evidence="2 3" key="1">
    <citation type="submission" date="2019-09" db="EMBL/GenBank/DDBJ databases">
        <title>Genomes of family Cryomorphaceae.</title>
        <authorList>
            <person name="Bowman J.P."/>
        </authorList>
    </citation>
    <scope>NUCLEOTIDE SEQUENCE [LARGE SCALE GENOMIC DNA]</scope>
    <source>
        <strain evidence="2 3">LMG 25704</strain>
    </source>
</reference>
<proteinExistence type="predicted"/>
<keyword evidence="1" id="KW-0732">Signal</keyword>
<evidence type="ECO:0000313" key="2">
    <source>
        <dbReference type="EMBL" id="KAB2810085.1"/>
    </source>
</evidence>
<sequence length="156" mass="18027">MKLKFLWIALLGLFSYTSSAQYGISGAYSPTFESYGIGFGYYTWDALMMNYELGFSDEFFSMGMDLGFPVYTSWGNHHGWYIGGGASMLIMDDLDKETGYTYSGSITYRYYRFYLTYSFGGYEYDGEAIGGYDYFHNVRLAIDLTTEITERRVRRN</sequence>
<accession>A0A6N6RKG1</accession>
<dbReference type="RefSeq" id="WP_151667229.1">
    <property type="nucleotide sequence ID" value="NZ_WBVO01000005.1"/>
</dbReference>
<dbReference type="EMBL" id="WBVO01000005">
    <property type="protein sequence ID" value="KAB2810085.1"/>
    <property type="molecule type" value="Genomic_DNA"/>
</dbReference>
<feature type="chain" id="PRO_5026947194" description="Outer membrane beta-barrel protein" evidence="1">
    <location>
        <begin position="21"/>
        <end position="156"/>
    </location>
</feature>
<gene>
    <name evidence="2" type="ORF">F8C67_07565</name>
</gene>
<keyword evidence="3" id="KW-1185">Reference proteome</keyword>
<dbReference type="OrthoDB" id="9879806at2"/>
<evidence type="ECO:0000313" key="3">
    <source>
        <dbReference type="Proteomes" id="UP000468650"/>
    </source>
</evidence>
<feature type="signal peptide" evidence="1">
    <location>
        <begin position="1"/>
        <end position="20"/>
    </location>
</feature>
<evidence type="ECO:0008006" key="4">
    <source>
        <dbReference type="Google" id="ProtNLM"/>
    </source>
</evidence>
<dbReference type="AlphaFoldDB" id="A0A6N6RKG1"/>
<organism evidence="2 3">
    <name type="scientific">Phaeocystidibacter luteus</name>
    <dbReference type="NCBI Taxonomy" id="911197"/>
    <lineage>
        <taxon>Bacteria</taxon>
        <taxon>Pseudomonadati</taxon>
        <taxon>Bacteroidota</taxon>
        <taxon>Flavobacteriia</taxon>
        <taxon>Flavobacteriales</taxon>
        <taxon>Phaeocystidibacteraceae</taxon>
        <taxon>Phaeocystidibacter</taxon>
    </lineage>
</organism>
<evidence type="ECO:0000256" key="1">
    <source>
        <dbReference type="SAM" id="SignalP"/>
    </source>
</evidence>
<protein>
    <recommendedName>
        <fullName evidence="4">Outer membrane beta-barrel protein</fullName>
    </recommendedName>
</protein>
<dbReference type="Proteomes" id="UP000468650">
    <property type="component" value="Unassembled WGS sequence"/>
</dbReference>
<comment type="caution">
    <text evidence="2">The sequence shown here is derived from an EMBL/GenBank/DDBJ whole genome shotgun (WGS) entry which is preliminary data.</text>
</comment>